<gene>
    <name evidence="3" type="ORF">AMAG_09443</name>
</gene>
<feature type="chain" id="PRO_5005548160" evidence="2">
    <location>
        <begin position="29"/>
        <end position="91"/>
    </location>
</feature>
<dbReference type="AlphaFoldDB" id="A0A0L0SPH1"/>
<organism evidence="3 4">
    <name type="scientific">Allomyces macrogynus (strain ATCC 38327)</name>
    <name type="common">Allomyces javanicus var. macrogynus</name>
    <dbReference type="NCBI Taxonomy" id="578462"/>
    <lineage>
        <taxon>Eukaryota</taxon>
        <taxon>Fungi</taxon>
        <taxon>Fungi incertae sedis</taxon>
        <taxon>Blastocladiomycota</taxon>
        <taxon>Blastocladiomycetes</taxon>
        <taxon>Blastocladiales</taxon>
        <taxon>Blastocladiaceae</taxon>
        <taxon>Allomyces</taxon>
    </lineage>
</organism>
<evidence type="ECO:0000313" key="4">
    <source>
        <dbReference type="Proteomes" id="UP000054350"/>
    </source>
</evidence>
<keyword evidence="4" id="KW-1185">Reference proteome</keyword>
<reference evidence="4" key="2">
    <citation type="submission" date="2009-11" db="EMBL/GenBank/DDBJ databases">
        <title>The Genome Sequence of Allomyces macrogynus strain ATCC 38327.</title>
        <authorList>
            <consortium name="The Broad Institute Genome Sequencing Platform"/>
            <person name="Russ C."/>
            <person name="Cuomo C."/>
            <person name="Shea T."/>
            <person name="Young S.K."/>
            <person name="Zeng Q."/>
            <person name="Koehrsen M."/>
            <person name="Haas B."/>
            <person name="Borodovsky M."/>
            <person name="Guigo R."/>
            <person name="Alvarado L."/>
            <person name="Berlin A."/>
            <person name="Borenstein D."/>
            <person name="Chen Z."/>
            <person name="Engels R."/>
            <person name="Freedman E."/>
            <person name="Gellesch M."/>
            <person name="Goldberg J."/>
            <person name="Griggs A."/>
            <person name="Gujja S."/>
            <person name="Heiman D."/>
            <person name="Hepburn T."/>
            <person name="Howarth C."/>
            <person name="Jen D."/>
            <person name="Larson L."/>
            <person name="Lewis B."/>
            <person name="Mehta T."/>
            <person name="Park D."/>
            <person name="Pearson M."/>
            <person name="Roberts A."/>
            <person name="Saif S."/>
            <person name="Shenoy N."/>
            <person name="Sisk P."/>
            <person name="Stolte C."/>
            <person name="Sykes S."/>
            <person name="Walk T."/>
            <person name="White J."/>
            <person name="Yandava C."/>
            <person name="Burger G."/>
            <person name="Gray M.W."/>
            <person name="Holland P.W.H."/>
            <person name="King N."/>
            <person name="Lang F.B.F."/>
            <person name="Roger A.J."/>
            <person name="Ruiz-Trillo I."/>
            <person name="Lander E."/>
            <person name="Nusbaum C."/>
        </authorList>
    </citation>
    <scope>NUCLEOTIDE SEQUENCE [LARGE SCALE GENOMIC DNA]</scope>
    <source>
        <strain evidence="4">ATCC 38327</strain>
    </source>
</reference>
<protein>
    <submittedName>
        <fullName evidence="3">Uncharacterized protein</fullName>
    </submittedName>
</protein>
<evidence type="ECO:0000313" key="3">
    <source>
        <dbReference type="EMBL" id="KNE64421.1"/>
    </source>
</evidence>
<accession>A0A0L0SPH1</accession>
<feature type="region of interest" description="Disordered" evidence="1">
    <location>
        <begin position="69"/>
        <end position="91"/>
    </location>
</feature>
<proteinExistence type="predicted"/>
<dbReference type="VEuPathDB" id="FungiDB:AMAG_09443"/>
<evidence type="ECO:0000256" key="1">
    <source>
        <dbReference type="SAM" id="MobiDB-lite"/>
    </source>
</evidence>
<evidence type="ECO:0000256" key="2">
    <source>
        <dbReference type="SAM" id="SignalP"/>
    </source>
</evidence>
<dbReference type="Proteomes" id="UP000054350">
    <property type="component" value="Unassembled WGS sequence"/>
</dbReference>
<feature type="compositionally biased region" description="Basic residues" evidence="1">
    <location>
        <begin position="69"/>
        <end position="79"/>
    </location>
</feature>
<name>A0A0L0SPH1_ALLM3</name>
<reference evidence="3 4" key="1">
    <citation type="submission" date="2009-11" db="EMBL/GenBank/DDBJ databases">
        <title>Annotation of Allomyces macrogynus ATCC 38327.</title>
        <authorList>
            <consortium name="The Broad Institute Genome Sequencing Platform"/>
            <person name="Russ C."/>
            <person name="Cuomo C."/>
            <person name="Burger G."/>
            <person name="Gray M.W."/>
            <person name="Holland P.W.H."/>
            <person name="King N."/>
            <person name="Lang F.B.F."/>
            <person name="Roger A.J."/>
            <person name="Ruiz-Trillo I."/>
            <person name="Young S.K."/>
            <person name="Zeng Q."/>
            <person name="Gargeya S."/>
            <person name="Fitzgerald M."/>
            <person name="Haas B."/>
            <person name="Abouelleil A."/>
            <person name="Alvarado L."/>
            <person name="Arachchi H.M."/>
            <person name="Berlin A."/>
            <person name="Chapman S.B."/>
            <person name="Gearin G."/>
            <person name="Goldberg J."/>
            <person name="Griggs A."/>
            <person name="Gujja S."/>
            <person name="Hansen M."/>
            <person name="Heiman D."/>
            <person name="Howarth C."/>
            <person name="Larimer J."/>
            <person name="Lui A."/>
            <person name="MacDonald P.J.P."/>
            <person name="McCowen C."/>
            <person name="Montmayeur A."/>
            <person name="Murphy C."/>
            <person name="Neiman D."/>
            <person name="Pearson M."/>
            <person name="Priest M."/>
            <person name="Roberts A."/>
            <person name="Saif S."/>
            <person name="Shea T."/>
            <person name="Sisk P."/>
            <person name="Stolte C."/>
            <person name="Sykes S."/>
            <person name="Wortman J."/>
            <person name="Nusbaum C."/>
            <person name="Birren B."/>
        </authorList>
    </citation>
    <scope>NUCLEOTIDE SEQUENCE [LARGE SCALE GENOMIC DNA]</scope>
    <source>
        <strain evidence="3 4">ATCC 38327</strain>
    </source>
</reference>
<keyword evidence="2" id="KW-0732">Signal</keyword>
<sequence length="91" mass="10015">MHAPSTFPLMLAVSAMLLLAAAAISANAAPASGLARRDIDWANSIPYDGSDWDGTRWIHPGERGWHGPRGWRGHRGWHGRGRDHDDGPYFD</sequence>
<feature type="compositionally biased region" description="Basic and acidic residues" evidence="1">
    <location>
        <begin position="80"/>
        <end position="91"/>
    </location>
</feature>
<feature type="signal peptide" evidence="2">
    <location>
        <begin position="1"/>
        <end position="28"/>
    </location>
</feature>
<dbReference type="EMBL" id="GG745344">
    <property type="protein sequence ID" value="KNE64421.1"/>
    <property type="molecule type" value="Genomic_DNA"/>
</dbReference>